<dbReference type="InterPro" id="IPR002510">
    <property type="entry name" value="Metalloprtase-TldD/E_N"/>
</dbReference>
<sequence>MITPEQAQERCAELIGLAVKKGADSADAVTSASASESVSVRLGALEDVERSEGEEIGLRVFLGQRSATISTSDFSDEAFAELTERVVAMARLAPEDPFAGLAPSDLLARTGHADYDLSDPAEPTPASLRDRALEMEDAARAVEGVTNSGGANAGFSRSVVALVTSHGFSGGFESTSHALSASLIAGEGDAMQRDYEYRAAHYLEDLPSPASIGLTAAERTIARMNPGKLPSGAMPVLFDPRVSGTLIGHLIAAMSGMSAARRSTFLLDRIDDTLFPASIRILDDPHRLRGPRSRPFDGEGLPTAARALVEAGKCTGWLLNSAAARQLDLPLTGHAARSGGGAPGISASNVHMEAGEISREEMIAEISDGVLVTELVGQGVNGLTGDYSRAASGFRIRSGELVGPVADFTIAGNLLDMFAALIPASDLEMYRAINAPTLRIDGMTVAGE</sequence>
<evidence type="ECO:0000259" key="4">
    <source>
        <dbReference type="Pfam" id="PF19290"/>
    </source>
</evidence>
<feature type="domain" description="Metalloprotease TldD/E central" evidence="4">
    <location>
        <begin position="119"/>
        <end position="223"/>
    </location>
</feature>
<dbReference type="GO" id="GO:0006508">
    <property type="term" value="P:proteolysis"/>
    <property type="evidence" value="ECO:0007669"/>
    <property type="project" value="InterPro"/>
</dbReference>
<dbReference type="RefSeq" id="WP_160596784.1">
    <property type="nucleotide sequence ID" value="NZ_WTYS01000001.1"/>
</dbReference>
<name>A0A6I4SIL2_9SPHN</name>
<comment type="caution">
    <text evidence="5">The sequence shown here is derived from an EMBL/GenBank/DDBJ whole genome shotgun (WGS) entry which is preliminary data.</text>
</comment>
<dbReference type="PANTHER" id="PTHR43421:SF1">
    <property type="entry name" value="METALLOPROTEASE PMBA"/>
    <property type="match status" value="1"/>
</dbReference>
<proteinExistence type="inferred from homology"/>
<gene>
    <name evidence="5" type="ORF">GRI36_01075</name>
</gene>
<evidence type="ECO:0000313" key="6">
    <source>
        <dbReference type="Proteomes" id="UP000468943"/>
    </source>
</evidence>
<evidence type="ECO:0000259" key="2">
    <source>
        <dbReference type="Pfam" id="PF01523"/>
    </source>
</evidence>
<feature type="domain" description="Metalloprotease TldD/E C-terminal" evidence="3">
    <location>
        <begin position="231"/>
        <end position="447"/>
    </location>
</feature>
<dbReference type="InterPro" id="IPR045570">
    <property type="entry name" value="Metalloprtase-TldD/E_cen_dom"/>
</dbReference>
<dbReference type="InterPro" id="IPR045569">
    <property type="entry name" value="Metalloprtase-TldD/E_C"/>
</dbReference>
<dbReference type="Pfam" id="PF19289">
    <property type="entry name" value="PmbA_TldD_3rd"/>
    <property type="match status" value="1"/>
</dbReference>
<organism evidence="5 6">
    <name type="scientific">Pontixanthobacter gangjinensis</name>
    <dbReference type="NCBI Taxonomy" id="1028742"/>
    <lineage>
        <taxon>Bacteria</taxon>
        <taxon>Pseudomonadati</taxon>
        <taxon>Pseudomonadota</taxon>
        <taxon>Alphaproteobacteria</taxon>
        <taxon>Sphingomonadales</taxon>
        <taxon>Erythrobacteraceae</taxon>
        <taxon>Pontixanthobacter</taxon>
    </lineage>
</organism>
<dbReference type="InterPro" id="IPR035068">
    <property type="entry name" value="TldD/PmbA_N"/>
</dbReference>
<evidence type="ECO:0000256" key="1">
    <source>
        <dbReference type="ARBA" id="ARBA00005836"/>
    </source>
</evidence>
<evidence type="ECO:0000313" key="5">
    <source>
        <dbReference type="EMBL" id="MXO55463.1"/>
    </source>
</evidence>
<accession>A0A6I4SIL2</accession>
<dbReference type="GO" id="GO:0008237">
    <property type="term" value="F:metallopeptidase activity"/>
    <property type="evidence" value="ECO:0007669"/>
    <property type="project" value="InterPro"/>
</dbReference>
<dbReference type="AlphaFoldDB" id="A0A6I4SIL2"/>
<dbReference type="Proteomes" id="UP000468943">
    <property type="component" value="Unassembled WGS sequence"/>
</dbReference>
<dbReference type="GO" id="GO:0005829">
    <property type="term" value="C:cytosol"/>
    <property type="evidence" value="ECO:0007669"/>
    <property type="project" value="TreeGrafter"/>
</dbReference>
<dbReference type="PANTHER" id="PTHR43421">
    <property type="entry name" value="METALLOPROTEASE PMBA"/>
    <property type="match status" value="1"/>
</dbReference>
<comment type="similarity">
    <text evidence="1">Belongs to the peptidase U62 family.</text>
</comment>
<reference evidence="5 6" key="1">
    <citation type="submission" date="2019-12" db="EMBL/GenBank/DDBJ databases">
        <title>Genomic-based taxomic classification of the family Erythrobacteraceae.</title>
        <authorList>
            <person name="Xu L."/>
        </authorList>
    </citation>
    <scope>NUCLEOTIDE SEQUENCE [LARGE SCALE GENOMIC DNA]</scope>
    <source>
        <strain evidence="5 6">JCM 17802</strain>
    </source>
</reference>
<dbReference type="Pfam" id="PF01523">
    <property type="entry name" value="PmbA_TldD_1st"/>
    <property type="match status" value="1"/>
</dbReference>
<evidence type="ECO:0000259" key="3">
    <source>
        <dbReference type="Pfam" id="PF19289"/>
    </source>
</evidence>
<dbReference type="InterPro" id="IPR047657">
    <property type="entry name" value="PmbA"/>
</dbReference>
<feature type="domain" description="Metalloprotease TldD/E N-terminal" evidence="2">
    <location>
        <begin position="27"/>
        <end position="90"/>
    </location>
</feature>
<dbReference type="Pfam" id="PF19290">
    <property type="entry name" value="PmbA_TldD_2nd"/>
    <property type="match status" value="1"/>
</dbReference>
<dbReference type="OrthoDB" id="9803618at2"/>
<protein>
    <submittedName>
        <fullName evidence="5">TldD/PmbA family protein</fullName>
    </submittedName>
</protein>
<keyword evidence="6" id="KW-1185">Reference proteome</keyword>
<dbReference type="SUPFAM" id="SSF111283">
    <property type="entry name" value="Putative modulator of DNA gyrase, PmbA/TldD"/>
    <property type="match status" value="1"/>
</dbReference>
<dbReference type="Gene3D" id="3.30.2290.10">
    <property type="entry name" value="PmbA/TldD superfamily"/>
    <property type="match status" value="1"/>
</dbReference>
<dbReference type="EMBL" id="WTYS01000001">
    <property type="protein sequence ID" value="MXO55463.1"/>
    <property type="molecule type" value="Genomic_DNA"/>
</dbReference>
<dbReference type="InterPro" id="IPR036059">
    <property type="entry name" value="TldD/PmbA_sf"/>
</dbReference>